<proteinExistence type="predicted"/>
<feature type="transmembrane region" description="Helical" evidence="1">
    <location>
        <begin position="197"/>
        <end position="216"/>
    </location>
</feature>
<feature type="chain" id="PRO_5001634430" evidence="2">
    <location>
        <begin position="24"/>
        <end position="441"/>
    </location>
</feature>
<feature type="signal peptide" evidence="2">
    <location>
        <begin position="1"/>
        <end position="23"/>
    </location>
</feature>
<sequence length="441" mass="49705">MTTNECLSALLLGLRGLIYFTSSQIDLVCRILTSPNATMQHREGSYFQSRLCSFTFGRTCLWLEPGDALSDPPATLQVATPYFINEAARDPLGVWLIFIFRICTTLLVWYRLHAHYYRHCAVLKSLVRQSGHRVKMPRGNWSYELVLGDPTAIVLLDPIVATLYYLDIWLSTASFGTATMQVQSATNLTSRFLGMTYLARSVWFAYWGLCLVSFGLKRWRKEHCFAEVDPTLVAIAVTLSGPVLMYLNGHVAVLVRFYQWLFYCLVPADHQNEEVEGALVCVAFTLITLSLPLAQGLISARHRRRSVDYSACAYNNVKGAVLLRLATALRLTPRYSPRGGSIYEAMDVNPRLKRCPTISLRGTDCFLLCYCNGELTERLRLSLLTNLNQDLPRSTERTEFVVYELQTSSTLASDDTLGPAISSQRSYALRTPPDPSILWCL</sequence>
<dbReference type="KEGG" id="spar:SPRG_20021"/>
<keyword evidence="1" id="KW-0812">Transmembrane</keyword>
<keyword evidence="1" id="KW-1133">Transmembrane helix</keyword>
<gene>
    <name evidence="3" type="ORF">SPRG_20021</name>
</gene>
<evidence type="ECO:0000313" key="3">
    <source>
        <dbReference type="EMBL" id="KDO28818.1"/>
    </source>
</evidence>
<protein>
    <submittedName>
        <fullName evidence="3">Uncharacterized protein</fullName>
    </submittedName>
</protein>
<evidence type="ECO:0000256" key="1">
    <source>
        <dbReference type="SAM" id="Phobius"/>
    </source>
</evidence>
<dbReference type="OMA" id="YYLDIWL"/>
<feature type="transmembrane region" description="Helical" evidence="1">
    <location>
        <begin position="92"/>
        <end position="110"/>
    </location>
</feature>
<keyword evidence="2" id="KW-0732">Signal</keyword>
<evidence type="ECO:0000313" key="4">
    <source>
        <dbReference type="Proteomes" id="UP000030745"/>
    </source>
</evidence>
<dbReference type="VEuPathDB" id="FungiDB:SPRG_20021"/>
<name>A0A067CEA6_SAPPC</name>
<accession>A0A067CEA6</accession>
<organism evidence="3 4">
    <name type="scientific">Saprolegnia parasitica (strain CBS 223.65)</name>
    <dbReference type="NCBI Taxonomy" id="695850"/>
    <lineage>
        <taxon>Eukaryota</taxon>
        <taxon>Sar</taxon>
        <taxon>Stramenopiles</taxon>
        <taxon>Oomycota</taxon>
        <taxon>Saprolegniomycetes</taxon>
        <taxon>Saprolegniales</taxon>
        <taxon>Saprolegniaceae</taxon>
        <taxon>Saprolegnia</taxon>
    </lineage>
</organism>
<keyword evidence="4" id="KW-1185">Reference proteome</keyword>
<dbReference type="Proteomes" id="UP000030745">
    <property type="component" value="Unassembled WGS sequence"/>
</dbReference>
<reference evidence="3 4" key="1">
    <citation type="journal article" date="2013" name="PLoS Genet.">
        <title>Distinctive expansion of potential virulence genes in the genome of the oomycete fish pathogen Saprolegnia parasitica.</title>
        <authorList>
            <person name="Jiang R.H."/>
            <person name="de Bruijn I."/>
            <person name="Haas B.J."/>
            <person name="Belmonte R."/>
            <person name="Lobach L."/>
            <person name="Christie J."/>
            <person name="van den Ackerveken G."/>
            <person name="Bottin A."/>
            <person name="Bulone V."/>
            <person name="Diaz-Moreno S.M."/>
            <person name="Dumas B."/>
            <person name="Fan L."/>
            <person name="Gaulin E."/>
            <person name="Govers F."/>
            <person name="Grenville-Briggs L.J."/>
            <person name="Horner N.R."/>
            <person name="Levin J.Z."/>
            <person name="Mammella M."/>
            <person name="Meijer H.J."/>
            <person name="Morris P."/>
            <person name="Nusbaum C."/>
            <person name="Oome S."/>
            <person name="Phillips A.J."/>
            <person name="van Rooyen D."/>
            <person name="Rzeszutek E."/>
            <person name="Saraiva M."/>
            <person name="Secombes C.J."/>
            <person name="Seidl M.F."/>
            <person name="Snel B."/>
            <person name="Stassen J.H."/>
            <person name="Sykes S."/>
            <person name="Tripathy S."/>
            <person name="van den Berg H."/>
            <person name="Vega-Arreguin J.C."/>
            <person name="Wawra S."/>
            <person name="Young S.K."/>
            <person name="Zeng Q."/>
            <person name="Dieguez-Uribeondo J."/>
            <person name="Russ C."/>
            <person name="Tyler B.M."/>
            <person name="van West P."/>
        </authorList>
    </citation>
    <scope>NUCLEOTIDE SEQUENCE [LARGE SCALE GENOMIC DNA]</scope>
    <source>
        <strain evidence="3 4">CBS 223.65</strain>
    </source>
</reference>
<dbReference type="AlphaFoldDB" id="A0A067CEA6"/>
<keyword evidence="1" id="KW-0472">Membrane</keyword>
<dbReference type="RefSeq" id="XP_012200549.1">
    <property type="nucleotide sequence ID" value="XM_012345159.1"/>
</dbReference>
<feature type="transmembrane region" description="Helical" evidence="1">
    <location>
        <begin position="277"/>
        <end position="298"/>
    </location>
</feature>
<feature type="transmembrane region" description="Helical" evidence="1">
    <location>
        <begin position="228"/>
        <end position="247"/>
    </location>
</feature>
<dbReference type="EMBL" id="KK583209">
    <property type="protein sequence ID" value="KDO28818.1"/>
    <property type="molecule type" value="Genomic_DNA"/>
</dbReference>
<evidence type="ECO:0000256" key="2">
    <source>
        <dbReference type="SAM" id="SignalP"/>
    </source>
</evidence>
<dbReference type="GeneID" id="24141262"/>
<dbReference type="OrthoDB" id="10348583at2759"/>